<gene>
    <name evidence="9" type="ORF">OOJ09_31410</name>
</gene>
<keyword evidence="10" id="KW-1185">Reference proteome</keyword>
<dbReference type="InterPro" id="IPR011006">
    <property type="entry name" value="CheY-like_superfamily"/>
</dbReference>
<dbReference type="SMART" id="SM00448">
    <property type="entry name" value="REC"/>
    <property type="match status" value="1"/>
</dbReference>
<name>A0ABT4R4C6_9HYPH</name>
<evidence type="ECO:0000256" key="1">
    <source>
        <dbReference type="ARBA" id="ARBA00022741"/>
    </source>
</evidence>
<dbReference type="Gene3D" id="3.40.50.300">
    <property type="entry name" value="P-loop containing nucleotide triphosphate hydrolases"/>
    <property type="match status" value="1"/>
</dbReference>
<dbReference type="PROSITE" id="PS50110">
    <property type="entry name" value="RESPONSE_REGULATORY"/>
    <property type="match status" value="1"/>
</dbReference>
<keyword evidence="2" id="KW-0067">ATP-binding</keyword>
<evidence type="ECO:0000256" key="4">
    <source>
        <dbReference type="ARBA" id="ARBA00023015"/>
    </source>
</evidence>
<evidence type="ECO:0000256" key="5">
    <source>
        <dbReference type="ARBA" id="ARBA00023163"/>
    </source>
</evidence>
<organism evidence="9 10">
    <name type="scientific">Mesorhizobium qingshengii</name>
    <dbReference type="NCBI Taxonomy" id="1165689"/>
    <lineage>
        <taxon>Bacteria</taxon>
        <taxon>Pseudomonadati</taxon>
        <taxon>Pseudomonadota</taxon>
        <taxon>Alphaproteobacteria</taxon>
        <taxon>Hyphomicrobiales</taxon>
        <taxon>Phyllobacteriaceae</taxon>
        <taxon>Mesorhizobium</taxon>
    </lineage>
</organism>
<dbReference type="SUPFAM" id="SSF46689">
    <property type="entry name" value="Homeodomain-like"/>
    <property type="match status" value="1"/>
</dbReference>
<dbReference type="SMART" id="SM00382">
    <property type="entry name" value="AAA"/>
    <property type="match status" value="1"/>
</dbReference>
<dbReference type="InterPro" id="IPR002197">
    <property type="entry name" value="HTH_Fis"/>
</dbReference>
<dbReference type="Gene3D" id="1.10.10.60">
    <property type="entry name" value="Homeodomain-like"/>
    <property type="match status" value="1"/>
</dbReference>
<dbReference type="InterPro" id="IPR058031">
    <property type="entry name" value="AAA_lid_NorR"/>
</dbReference>
<dbReference type="InterPro" id="IPR003593">
    <property type="entry name" value="AAA+_ATPase"/>
</dbReference>
<dbReference type="PRINTS" id="PR01590">
    <property type="entry name" value="HTHFIS"/>
</dbReference>
<evidence type="ECO:0000256" key="3">
    <source>
        <dbReference type="ARBA" id="ARBA00023012"/>
    </source>
</evidence>
<dbReference type="InterPro" id="IPR009057">
    <property type="entry name" value="Homeodomain-like_sf"/>
</dbReference>
<reference evidence="9" key="1">
    <citation type="submission" date="2022-11" db="EMBL/GenBank/DDBJ databases">
        <authorList>
            <person name="Coimbra C."/>
        </authorList>
    </citation>
    <scope>NUCLEOTIDE SEQUENCE</scope>
    <source>
        <strain evidence="9">Jales19</strain>
    </source>
</reference>
<evidence type="ECO:0000313" key="10">
    <source>
        <dbReference type="Proteomes" id="UP001152178"/>
    </source>
</evidence>
<evidence type="ECO:0000259" key="7">
    <source>
        <dbReference type="PROSITE" id="PS50045"/>
    </source>
</evidence>
<dbReference type="PROSITE" id="PS00688">
    <property type="entry name" value="SIGMA54_INTERACT_3"/>
    <property type="match status" value="1"/>
</dbReference>
<evidence type="ECO:0000313" key="9">
    <source>
        <dbReference type="EMBL" id="MCZ8548685.1"/>
    </source>
</evidence>
<keyword evidence="3" id="KW-0902">Two-component regulatory system</keyword>
<comment type="caution">
    <text evidence="9">The sequence shown here is derived from an EMBL/GenBank/DDBJ whole genome shotgun (WGS) entry which is preliminary data.</text>
</comment>
<keyword evidence="6" id="KW-0597">Phosphoprotein</keyword>
<dbReference type="PANTHER" id="PTHR32071">
    <property type="entry name" value="TRANSCRIPTIONAL REGULATORY PROTEIN"/>
    <property type="match status" value="1"/>
</dbReference>
<dbReference type="InterPro" id="IPR002078">
    <property type="entry name" value="Sigma_54_int"/>
</dbReference>
<dbReference type="CDD" id="cd00009">
    <property type="entry name" value="AAA"/>
    <property type="match status" value="1"/>
</dbReference>
<evidence type="ECO:0000259" key="8">
    <source>
        <dbReference type="PROSITE" id="PS50110"/>
    </source>
</evidence>
<keyword evidence="4" id="KW-0805">Transcription regulation</keyword>
<dbReference type="InterPro" id="IPR027417">
    <property type="entry name" value="P-loop_NTPase"/>
</dbReference>
<dbReference type="InterPro" id="IPR025944">
    <property type="entry name" value="Sigma_54_int_dom_CS"/>
</dbReference>
<keyword evidence="5" id="KW-0804">Transcription</keyword>
<protein>
    <submittedName>
        <fullName evidence="9">Sigma-54 dependent transcriptional regulator</fullName>
    </submittedName>
</protein>
<dbReference type="Pfam" id="PF00158">
    <property type="entry name" value="Sigma54_activat"/>
    <property type="match status" value="1"/>
</dbReference>
<accession>A0ABT4R4C6</accession>
<dbReference type="Pfam" id="PF25601">
    <property type="entry name" value="AAA_lid_14"/>
    <property type="match status" value="1"/>
</dbReference>
<dbReference type="Pfam" id="PF02954">
    <property type="entry name" value="HTH_8"/>
    <property type="match status" value="1"/>
</dbReference>
<feature type="domain" description="Sigma-54 factor interaction" evidence="7">
    <location>
        <begin position="136"/>
        <end position="365"/>
    </location>
</feature>
<dbReference type="Pfam" id="PF00072">
    <property type="entry name" value="Response_reg"/>
    <property type="match status" value="1"/>
</dbReference>
<proteinExistence type="predicted"/>
<dbReference type="PANTHER" id="PTHR32071:SF57">
    <property type="entry name" value="C4-DICARBOXYLATE TRANSPORT TRANSCRIPTIONAL REGULATORY PROTEIN DCTD"/>
    <property type="match status" value="1"/>
</dbReference>
<dbReference type="InterPro" id="IPR001789">
    <property type="entry name" value="Sig_transdc_resp-reg_receiver"/>
</dbReference>
<feature type="modified residue" description="4-aspartylphosphate" evidence="6">
    <location>
        <position position="58"/>
    </location>
</feature>
<dbReference type="Gene3D" id="3.40.50.2300">
    <property type="match status" value="1"/>
</dbReference>
<dbReference type="RefSeq" id="WP_269908932.1">
    <property type="nucleotide sequence ID" value="NZ_JAPFQA010000036.1"/>
</dbReference>
<sequence>MQPDLARIGLVEDDPIMGGSIVQRLELEGWKVTWWQSGRDAISGIEGIASVLDLVICDIRLPDISGEEVFSELASLPNSPPFIFVTGHGEIDQAVRLMRSGATDFMTKPFAMDEFLRRIEAGRRTTNSQLRLKGYVLGESPAIQHAEDLLRRYARHDLPVLITGETGAGKEVAARLLHEVSSRGAEPFIAVNCAAIPADLLESEIFGHEKGAFTGAQQRHFGYAERAGEGTLFLDEIGDMPWSLQAKLLRLIEAGSFNRVGGETACKFRARVVSATHRELGLRDQHSGFREDLYFRLAVLPVTIPPLRERHEDITWLLDRFLETAVSRSDRRIRGFSALTEEAALAYPWPGNVRELRNRVERAVALSTSEWILPGDLFPEQSIWGGGSTVFVPLADVRDAAERRQIERALEETGGQIAKAAGLLAVSRTTLWEKMTRLGLADRARSTS</sequence>
<dbReference type="Proteomes" id="UP001152178">
    <property type="component" value="Unassembled WGS sequence"/>
</dbReference>
<dbReference type="Gene3D" id="1.10.8.60">
    <property type="match status" value="1"/>
</dbReference>
<dbReference type="PROSITE" id="PS50045">
    <property type="entry name" value="SIGMA54_INTERACT_4"/>
    <property type="match status" value="1"/>
</dbReference>
<dbReference type="EMBL" id="JAPFQA010000036">
    <property type="protein sequence ID" value="MCZ8548685.1"/>
    <property type="molecule type" value="Genomic_DNA"/>
</dbReference>
<feature type="domain" description="Response regulatory" evidence="8">
    <location>
        <begin position="7"/>
        <end position="123"/>
    </location>
</feature>
<dbReference type="SUPFAM" id="SSF52172">
    <property type="entry name" value="CheY-like"/>
    <property type="match status" value="1"/>
</dbReference>
<evidence type="ECO:0000256" key="6">
    <source>
        <dbReference type="PROSITE-ProRule" id="PRU00169"/>
    </source>
</evidence>
<keyword evidence="1" id="KW-0547">Nucleotide-binding</keyword>
<evidence type="ECO:0000256" key="2">
    <source>
        <dbReference type="ARBA" id="ARBA00022840"/>
    </source>
</evidence>
<dbReference type="SUPFAM" id="SSF52540">
    <property type="entry name" value="P-loop containing nucleoside triphosphate hydrolases"/>
    <property type="match status" value="1"/>
</dbReference>